<evidence type="ECO:0000313" key="2">
    <source>
        <dbReference type="EMBL" id="QYC44826.1"/>
    </source>
</evidence>
<sequence length="126" mass="13597">MPKLKSLMAGLAISTAMTGAAVTMGAAAASATTPVPSRASVATGDWDGGENWDGDWNGGWGGGWGHHNRRHQRCGRGHWGGGGWGWGRRGANRICIVVRNHNRNINGQFENRRRHHHHDGLELESS</sequence>
<name>A0ABX8UAL4_9ACTN</name>
<evidence type="ECO:0000256" key="1">
    <source>
        <dbReference type="SAM" id="SignalP"/>
    </source>
</evidence>
<protein>
    <submittedName>
        <fullName evidence="2">Uncharacterized protein</fullName>
    </submittedName>
</protein>
<keyword evidence="1" id="KW-0732">Signal</keyword>
<accession>A0ABX8UAL4</accession>
<evidence type="ECO:0000313" key="3">
    <source>
        <dbReference type="Proteomes" id="UP000824681"/>
    </source>
</evidence>
<feature type="signal peptide" evidence="1">
    <location>
        <begin position="1"/>
        <end position="20"/>
    </location>
</feature>
<feature type="chain" id="PRO_5045698771" evidence="1">
    <location>
        <begin position="21"/>
        <end position="126"/>
    </location>
</feature>
<proteinExistence type="predicted"/>
<reference evidence="2 3" key="1">
    <citation type="journal article" date="2021" name="ACS Chem. Biol.">
        <title>Genomic-Led Discovery of a Novel Glycopeptide Antibiotic by Nonomuraea coxensis DSM 45129.</title>
        <authorList>
            <person name="Yushchuk O."/>
            <person name="Vior N.M."/>
            <person name="Andreo-Vidal A."/>
            <person name="Berini F."/>
            <person name="Ruckert C."/>
            <person name="Busche T."/>
            <person name="Binda E."/>
            <person name="Kalinowski J."/>
            <person name="Truman A.W."/>
            <person name="Marinelli F."/>
        </authorList>
    </citation>
    <scope>NUCLEOTIDE SEQUENCE [LARGE SCALE GENOMIC DNA]</scope>
    <source>
        <strain evidence="2 3">DSM 45129</strain>
    </source>
</reference>
<dbReference type="RefSeq" id="WP_157383224.1">
    <property type="nucleotide sequence ID" value="NZ_CP068985.1"/>
</dbReference>
<organism evidence="2 3">
    <name type="scientific">Nonomuraea coxensis DSM 45129</name>
    <dbReference type="NCBI Taxonomy" id="1122611"/>
    <lineage>
        <taxon>Bacteria</taxon>
        <taxon>Bacillati</taxon>
        <taxon>Actinomycetota</taxon>
        <taxon>Actinomycetes</taxon>
        <taxon>Streptosporangiales</taxon>
        <taxon>Streptosporangiaceae</taxon>
        <taxon>Nonomuraea</taxon>
    </lineage>
</organism>
<gene>
    <name evidence="2" type="ORF">Nocox_36360</name>
</gene>
<keyword evidence="3" id="KW-1185">Reference proteome</keyword>
<dbReference type="EMBL" id="CP068985">
    <property type="protein sequence ID" value="QYC44826.1"/>
    <property type="molecule type" value="Genomic_DNA"/>
</dbReference>
<dbReference type="Proteomes" id="UP000824681">
    <property type="component" value="Chromosome"/>
</dbReference>